<organism evidence="2 3">
    <name type="scientific">Nocardioides eburneus</name>
    <dbReference type="NCBI Taxonomy" id="3231482"/>
    <lineage>
        <taxon>Bacteria</taxon>
        <taxon>Bacillati</taxon>
        <taxon>Actinomycetota</taxon>
        <taxon>Actinomycetes</taxon>
        <taxon>Propionibacteriales</taxon>
        <taxon>Nocardioidaceae</taxon>
        <taxon>Nocardioides</taxon>
    </lineage>
</organism>
<accession>A0ABV3T269</accession>
<dbReference type="InterPro" id="IPR017517">
    <property type="entry name" value="Maleyloyr_isom"/>
</dbReference>
<evidence type="ECO:0000313" key="3">
    <source>
        <dbReference type="Proteomes" id="UP001556631"/>
    </source>
</evidence>
<protein>
    <submittedName>
        <fullName evidence="2">TIGR03086 family metal-binding protein</fullName>
    </submittedName>
</protein>
<evidence type="ECO:0000313" key="2">
    <source>
        <dbReference type="EMBL" id="MEX0428328.1"/>
    </source>
</evidence>
<dbReference type="Pfam" id="PF11716">
    <property type="entry name" value="MDMPI_N"/>
    <property type="match status" value="1"/>
</dbReference>
<dbReference type="NCBIfam" id="TIGR03083">
    <property type="entry name" value="maleylpyruvate isomerase family mycothiol-dependent enzyme"/>
    <property type="match status" value="1"/>
</dbReference>
<dbReference type="Proteomes" id="UP001556631">
    <property type="component" value="Unassembled WGS sequence"/>
</dbReference>
<proteinExistence type="predicted"/>
<dbReference type="EMBL" id="JBFPJR010000019">
    <property type="protein sequence ID" value="MEX0428328.1"/>
    <property type="molecule type" value="Genomic_DNA"/>
</dbReference>
<dbReference type="InterPro" id="IPR034660">
    <property type="entry name" value="DinB/YfiT-like"/>
</dbReference>
<keyword evidence="3" id="KW-1185">Reference proteome</keyword>
<sequence length="183" mass="19607">MTTSDLVGSLRVLARALDQAGDVLDHVAPDRLSRTTPCADWDVAALADHLVEAPRRFLAMVRGEQPDWGSEPPHVVEGWGPAFRVAADDLIHAWHERAGDVALPPVGMQVAELATHTWDLATALGQPPAPTLDPEIAEVGLAFMQEALEPEMRGAAFGPEQTPPTGADAYERLAAFAGRVRPL</sequence>
<reference evidence="2 3" key="1">
    <citation type="submission" date="2024-07" db="EMBL/GenBank/DDBJ databases">
        <authorList>
            <person name="Lee S."/>
            <person name="Kang M."/>
        </authorList>
    </citation>
    <scope>NUCLEOTIDE SEQUENCE [LARGE SCALE GENOMIC DNA]</scope>
    <source>
        <strain evidence="2 3">DS6</strain>
    </source>
</reference>
<dbReference type="SUPFAM" id="SSF109854">
    <property type="entry name" value="DinB/YfiT-like putative metalloenzymes"/>
    <property type="match status" value="1"/>
</dbReference>
<dbReference type="InterPro" id="IPR024344">
    <property type="entry name" value="MDMPI_metal-binding"/>
</dbReference>
<name>A0ABV3T269_9ACTN</name>
<dbReference type="RefSeq" id="WP_367994300.1">
    <property type="nucleotide sequence ID" value="NZ_JBFPJR010000019.1"/>
</dbReference>
<dbReference type="InterPro" id="IPR017520">
    <property type="entry name" value="CHP03086"/>
</dbReference>
<dbReference type="NCBIfam" id="TIGR03086">
    <property type="entry name" value="TIGR03086 family metal-binding protein"/>
    <property type="match status" value="1"/>
</dbReference>
<feature type="domain" description="Mycothiol-dependent maleylpyruvate isomerase metal-binding" evidence="1">
    <location>
        <begin position="14"/>
        <end position="101"/>
    </location>
</feature>
<gene>
    <name evidence="2" type="ORF">AB3X52_11920</name>
</gene>
<evidence type="ECO:0000259" key="1">
    <source>
        <dbReference type="Pfam" id="PF11716"/>
    </source>
</evidence>
<comment type="caution">
    <text evidence="2">The sequence shown here is derived from an EMBL/GenBank/DDBJ whole genome shotgun (WGS) entry which is preliminary data.</text>
</comment>